<dbReference type="Proteomes" id="UP001341840">
    <property type="component" value="Unassembled WGS sequence"/>
</dbReference>
<proteinExistence type="inferred from homology"/>
<evidence type="ECO:0000256" key="1">
    <source>
        <dbReference type="ARBA" id="ARBA00005234"/>
    </source>
</evidence>
<accession>A0ABU6U582</accession>
<evidence type="ECO:0000313" key="5">
    <source>
        <dbReference type="EMBL" id="MED6156302.1"/>
    </source>
</evidence>
<evidence type="ECO:0000259" key="4">
    <source>
        <dbReference type="PROSITE" id="PS50600"/>
    </source>
</evidence>
<keyword evidence="6" id="KW-1185">Reference proteome</keyword>
<dbReference type="InterPro" id="IPR038765">
    <property type="entry name" value="Papain-like_cys_pep_sf"/>
</dbReference>
<dbReference type="PROSITE" id="PS50600">
    <property type="entry name" value="ULP_PROTEASE"/>
    <property type="match status" value="1"/>
</dbReference>
<dbReference type="Pfam" id="PF02902">
    <property type="entry name" value="Peptidase_C48"/>
    <property type="match status" value="1"/>
</dbReference>
<dbReference type="Gene3D" id="3.40.395.10">
    <property type="entry name" value="Adenoviral Proteinase, Chain A"/>
    <property type="match status" value="1"/>
</dbReference>
<reference evidence="5 6" key="1">
    <citation type="journal article" date="2023" name="Plants (Basel)">
        <title>Bridging the Gap: Combining Genomics and Transcriptomics Approaches to Understand Stylosanthes scabra, an Orphan Legume from the Brazilian Caatinga.</title>
        <authorList>
            <person name="Ferreira-Neto J.R.C."/>
            <person name="da Silva M.D."/>
            <person name="Binneck E."/>
            <person name="de Melo N.F."/>
            <person name="da Silva R.H."/>
            <person name="de Melo A.L.T.M."/>
            <person name="Pandolfi V."/>
            <person name="Bustamante F.O."/>
            <person name="Brasileiro-Vidal A.C."/>
            <person name="Benko-Iseppon A.M."/>
        </authorList>
    </citation>
    <scope>NUCLEOTIDE SEQUENCE [LARGE SCALE GENOMIC DNA]</scope>
    <source>
        <tissue evidence="5">Leaves</tissue>
    </source>
</reference>
<dbReference type="EMBL" id="JASCZI010120863">
    <property type="protein sequence ID" value="MED6156302.1"/>
    <property type="molecule type" value="Genomic_DNA"/>
</dbReference>
<evidence type="ECO:0000256" key="2">
    <source>
        <dbReference type="ARBA" id="ARBA00022670"/>
    </source>
</evidence>
<name>A0ABU6U582_9FABA</name>
<keyword evidence="2" id="KW-0645">Protease</keyword>
<organism evidence="5 6">
    <name type="scientific">Stylosanthes scabra</name>
    <dbReference type="NCBI Taxonomy" id="79078"/>
    <lineage>
        <taxon>Eukaryota</taxon>
        <taxon>Viridiplantae</taxon>
        <taxon>Streptophyta</taxon>
        <taxon>Embryophyta</taxon>
        <taxon>Tracheophyta</taxon>
        <taxon>Spermatophyta</taxon>
        <taxon>Magnoliopsida</taxon>
        <taxon>eudicotyledons</taxon>
        <taxon>Gunneridae</taxon>
        <taxon>Pentapetalae</taxon>
        <taxon>rosids</taxon>
        <taxon>fabids</taxon>
        <taxon>Fabales</taxon>
        <taxon>Fabaceae</taxon>
        <taxon>Papilionoideae</taxon>
        <taxon>50 kb inversion clade</taxon>
        <taxon>dalbergioids sensu lato</taxon>
        <taxon>Dalbergieae</taxon>
        <taxon>Pterocarpus clade</taxon>
        <taxon>Stylosanthes</taxon>
    </lineage>
</organism>
<comment type="similarity">
    <text evidence="1">Belongs to the peptidase C48 family.</text>
</comment>
<protein>
    <recommendedName>
        <fullName evidence="4">Ubiquitin-like protease family profile domain-containing protein</fullName>
    </recommendedName>
</protein>
<feature type="domain" description="Ubiquitin-like protease family profile" evidence="4">
    <location>
        <begin position="1"/>
        <end position="135"/>
    </location>
</feature>
<comment type="caution">
    <text evidence="5">The sequence shown here is derived from an EMBL/GenBank/DDBJ whole genome shotgun (WGS) entry which is preliminary data.</text>
</comment>
<evidence type="ECO:0000313" key="6">
    <source>
        <dbReference type="Proteomes" id="UP001341840"/>
    </source>
</evidence>
<evidence type="ECO:0000256" key="3">
    <source>
        <dbReference type="ARBA" id="ARBA00022801"/>
    </source>
</evidence>
<sequence length="202" mass="23419">MGQHMILEPGTPSESIMGYIQRRYMGPLADLLKIYVPIYMGRHWFLMIIHLMDETLIYLNSLKHKDFREARVKMMFDVGDYIEAMLRADTEGVFKSKGQRIPEISGYGVHEPKISQQDSDSNDCGVWVCEWMRTFHTWRDYDLQGICDVTRMTLAVDLVYGDHNPMQGDILTRAIESWDNQMVAAASTRRNRTVSRTTCTII</sequence>
<dbReference type="InterPro" id="IPR003653">
    <property type="entry name" value="Peptidase_C48_C"/>
</dbReference>
<gene>
    <name evidence="5" type="ORF">PIB30_013334</name>
</gene>
<dbReference type="SUPFAM" id="SSF54001">
    <property type="entry name" value="Cysteine proteinases"/>
    <property type="match status" value="1"/>
</dbReference>
<keyword evidence="3" id="KW-0378">Hydrolase</keyword>